<name>A0AAD9GMX0_9STRA</name>
<evidence type="ECO:0000256" key="2">
    <source>
        <dbReference type="ARBA" id="ARBA00004613"/>
    </source>
</evidence>
<dbReference type="EMBL" id="JASMQC010000012">
    <property type="protein sequence ID" value="KAK1941370.1"/>
    <property type="molecule type" value="Genomic_DNA"/>
</dbReference>
<comment type="subcellular location">
    <subcellularLocation>
        <location evidence="1">Host cell</location>
    </subcellularLocation>
    <subcellularLocation>
        <location evidence="2">Secreted</location>
    </subcellularLocation>
</comment>
<protein>
    <recommendedName>
        <fullName evidence="4">Crinkler effector protein N-terminal domain-containing protein</fullName>
    </recommendedName>
</protein>
<evidence type="ECO:0000313" key="5">
    <source>
        <dbReference type="EMBL" id="KAK1941370.1"/>
    </source>
</evidence>
<comment type="caution">
    <text evidence="5">The sequence shown here is derived from an EMBL/GenBank/DDBJ whole genome shotgun (WGS) entry which is preliminary data.</text>
</comment>
<sequence length="175" mass="19830">MTQLSELNQMHSHTTCLVKGNFRTEGRSAECGCLSTITLLAKFHKTSSTSQKTPEDPKEFLPYKRPGSVFPVNTTVGHLKKKIKEDNPNTIRFNAALLKIYLAKDRGRWLNANDSAMKALGRREILGQVKNLMQKFEPAARDIHVLVEMPKVFFQVLRRESECSCCCCFPILTNV</sequence>
<accession>A0AAD9GMX0</accession>
<feature type="domain" description="Crinkler effector protein N-terminal" evidence="4">
    <location>
        <begin position="68"/>
        <end position="148"/>
    </location>
</feature>
<evidence type="ECO:0000313" key="6">
    <source>
        <dbReference type="Proteomes" id="UP001259832"/>
    </source>
</evidence>
<evidence type="ECO:0000256" key="1">
    <source>
        <dbReference type="ARBA" id="ARBA00004340"/>
    </source>
</evidence>
<organism evidence="5 6">
    <name type="scientific">Phytophthora citrophthora</name>
    <dbReference type="NCBI Taxonomy" id="4793"/>
    <lineage>
        <taxon>Eukaryota</taxon>
        <taxon>Sar</taxon>
        <taxon>Stramenopiles</taxon>
        <taxon>Oomycota</taxon>
        <taxon>Peronosporomycetes</taxon>
        <taxon>Peronosporales</taxon>
        <taxon>Peronosporaceae</taxon>
        <taxon>Phytophthora</taxon>
    </lineage>
</organism>
<keyword evidence="3" id="KW-0964">Secreted</keyword>
<dbReference type="GO" id="GO:0043657">
    <property type="term" value="C:host cell"/>
    <property type="evidence" value="ECO:0007669"/>
    <property type="project" value="UniProtKB-SubCell"/>
</dbReference>
<dbReference type="Proteomes" id="UP001259832">
    <property type="component" value="Unassembled WGS sequence"/>
</dbReference>
<evidence type="ECO:0000256" key="3">
    <source>
        <dbReference type="ARBA" id="ARBA00022525"/>
    </source>
</evidence>
<dbReference type="Pfam" id="PF20147">
    <property type="entry name" value="Crinkler"/>
    <property type="match status" value="1"/>
</dbReference>
<reference evidence="5" key="1">
    <citation type="submission" date="2023-08" db="EMBL/GenBank/DDBJ databases">
        <title>Reference Genome Resource for the Citrus Pathogen Phytophthora citrophthora.</title>
        <authorList>
            <person name="Moller H."/>
            <person name="Coetzee B."/>
            <person name="Rose L.J."/>
            <person name="Van Niekerk J.M."/>
        </authorList>
    </citation>
    <scope>NUCLEOTIDE SEQUENCE</scope>
    <source>
        <strain evidence="5">STE-U-9442</strain>
    </source>
</reference>
<keyword evidence="6" id="KW-1185">Reference proteome</keyword>
<dbReference type="InterPro" id="IPR045379">
    <property type="entry name" value="Crinkler_N"/>
</dbReference>
<dbReference type="GO" id="GO:0005576">
    <property type="term" value="C:extracellular region"/>
    <property type="evidence" value="ECO:0007669"/>
    <property type="project" value="UniProtKB-SubCell"/>
</dbReference>
<gene>
    <name evidence="5" type="ORF">P3T76_007236</name>
</gene>
<evidence type="ECO:0000259" key="4">
    <source>
        <dbReference type="Pfam" id="PF20147"/>
    </source>
</evidence>
<proteinExistence type="predicted"/>
<dbReference type="AlphaFoldDB" id="A0AAD9GMX0"/>